<dbReference type="GO" id="GO:0015833">
    <property type="term" value="P:peptide transport"/>
    <property type="evidence" value="ECO:0007669"/>
    <property type="project" value="InterPro"/>
</dbReference>
<comment type="caution">
    <text evidence="7">The sequence shown here is derived from an EMBL/GenBank/DDBJ whole genome shotgun (WGS) entry which is preliminary data.</text>
</comment>
<reference evidence="7 8" key="1">
    <citation type="submission" date="2018-09" db="EMBL/GenBank/DDBJ databases">
        <title>YIM PH21274 draft genome.</title>
        <authorList>
            <person name="Miao C."/>
        </authorList>
    </citation>
    <scope>NUCLEOTIDE SEQUENCE [LARGE SCALE GENOMIC DNA]</scope>
    <source>
        <strain evidence="7 8">YIM PH 21724</strain>
    </source>
</reference>
<dbReference type="EMBL" id="QZFU01000041">
    <property type="protein sequence ID" value="RJO70176.1"/>
    <property type="molecule type" value="Genomic_DNA"/>
</dbReference>
<dbReference type="InterPro" id="IPR013563">
    <property type="entry name" value="Oligopep_ABC_C"/>
</dbReference>
<evidence type="ECO:0000313" key="7">
    <source>
        <dbReference type="EMBL" id="RJO70176.1"/>
    </source>
</evidence>
<sequence>MLDLFIDVQRGTGVSYLFISHDLGVVRRVCHRAAVLYQGEIVESGPVGPLTHEPTHPYTRRLLQAAPVADPVRQAERRAARLGPRDSR</sequence>
<evidence type="ECO:0000256" key="1">
    <source>
        <dbReference type="ARBA" id="ARBA00005417"/>
    </source>
</evidence>
<evidence type="ECO:0000313" key="8">
    <source>
        <dbReference type="Proteomes" id="UP000266677"/>
    </source>
</evidence>
<dbReference type="PANTHER" id="PTHR43776">
    <property type="entry name" value="TRANSPORT ATP-BINDING PROTEIN"/>
    <property type="match status" value="1"/>
</dbReference>
<dbReference type="SUPFAM" id="SSF52540">
    <property type="entry name" value="P-loop containing nucleoside triphosphate hydrolases"/>
    <property type="match status" value="1"/>
</dbReference>
<protein>
    <recommendedName>
        <fullName evidence="6">Oligopeptide/dipeptide ABC transporter C-terminal domain-containing protein</fullName>
    </recommendedName>
</protein>
<keyword evidence="4" id="KW-0067">ATP-binding</keyword>
<feature type="region of interest" description="Disordered" evidence="5">
    <location>
        <begin position="68"/>
        <end position="88"/>
    </location>
</feature>
<evidence type="ECO:0000259" key="6">
    <source>
        <dbReference type="Pfam" id="PF08352"/>
    </source>
</evidence>
<keyword evidence="3" id="KW-0547">Nucleotide-binding</keyword>
<dbReference type="OrthoDB" id="8036461at2"/>
<keyword evidence="8" id="KW-1185">Reference proteome</keyword>
<evidence type="ECO:0000256" key="2">
    <source>
        <dbReference type="ARBA" id="ARBA00022448"/>
    </source>
</evidence>
<dbReference type="InterPro" id="IPR027417">
    <property type="entry name" value="P-loop_NTPase"/>
</dbReference>
<evidence type="ECO:0000256" key="5">
    <source>
        <dbReference type="SAM" id="MobiDB-lite"/>
    </source>
</evidence>
<dbReference type="AlphaFoldDB" id="A0A3A4JZP2"/>
<dbReference type="GO" id="GO:0005524">
    <property type="term" value="F:ATP binding"/>
    <property type="evidence" value="ECO:0007669"/>
    <property type="project" value="UniProtKB-KW"/>
</dbReference>
<comment type="similarity">
    <text evidence="1">Belongs to the ABC transporter superfamily.</text>
</comment>
<keyword evidence="2" id="KW-0813">Transport</keyword>
<dbReference type="Pfam" id="PF08352">
    <property type="entry name" value="oligo_HPY"/>
    <property type="match status" value="1"/>
</dbReference>
<feature type="domain" description="Oligopeptide/dipeptide ABC transporter C-terminal" evidence="6">
    <location>
        <begin position="42"/>
        <end position="74"/>
    </location>
</feature>
<name>A0A3A4JZP2_9NOCA</name>
<evidence type="ECO:0000256" key="4">
    <source>
        <dbReference type="ARBA" id="ARBA00022840"/>
    </source>
</evidence>
<dbReference type="Gene3D" id="3.40.50.300">
    <property type="entry name" value="P-loop containing nucleotide triphosphate hydrolases"/>
    <property type="match status" value="1"/>
</dbReference>
<dbReference type="Proteomes" id="UP000266677">
    <property type="component" value="Unassembled WGS sequence"/>
</dbReference>
<evidence type="ECO:0000256" key="3">
    <source>
        <dbReference type="ARBA" id="ARBA00022741"/>
    </source>
</evidence>
<proteinExistence type="inferred from homology"/>
<gene>
    <name evidence="7" type="ORF">D5S18_29990</name>
</gene>
<organism evidence="7 8">
    <name type="scientific">Nocardia panacis</name>
    <dbReference type="NCBI Taxonomy" id="2340916"/>
    <lineage>
        <taxon>Bacteria</taxon>
        <taxon>Bacillati</taxon>
        <taxon>Actinomycetota</taxon>
        <taxon>Actinomycetes</taxon>
        <taxon>Mycobacteriales</taxon>
        <taxon>Nocardiaceae</taxon>
        <taxon>Nocardia</taxon>
    </lineage>
</organism>
<dbReference type="PANTHER" id="PTHR43776:SF7">
    <property type="entry name" value="D,D-DIPEPTIDE TRANSPORT ATP-BINDING PROTEIN DDPF-RELATED"/>
    <property type="match status" value="1"/>
</dbReference>
<feature type="compositionally biased region" description="Basic and acidic residues" evidence="5">
    <location>
        <begin position="73"/>
        <end position="88"/>
    </location>
</feature>
<dbReference type="InterPro" id="IPR050319">
    <property type="entry name" value="ABC_transp_ATP-bind"/>
</dbReference>
<accession>A0A3A4JZP2</accession>